<dbReference type="EMBL" id="MPSH01000069">
    <property type="protein sequence ID" value="PNH26355.1"/>
    <property type="molecule type" value="Genomic_DNA"/>
</dbReference>
<evidence type="ECO:0000313" key="1">
    <source>
        <dbReference type="EMBL" id="PNH26355.1"/>
    </source>
</evidence>
<dbReference type="PANTHER" id="PTHR37012:SF7">
    <property type="entry name" value="B-ZIP TRANSCRIPTION FACTOR (EUROFUNG)-RELATED"/>
    <property type="match status" value="1"/>
</dbReference>
<evidence type="ECO:0000313" key="2">
    <source>
        <dbReference type="Proteomes" id="UP000236305"/>
    </source>
</evidence>
<dbReference type="CDD" id="cd14688">
    <property type="entry name" value="bZIP_YAP"/>
    <property type="match status" value="1"/>
</dbReference>
<dbReference type="PANTHER" id="PTHR37012">
    <property type="entry name" value="B-ZIP TRANSCRIPTION FACTOR (EUROFUNG)-RELATED"/>
    <property type="match status" value="1"/>
</dbReference>
<proteinExistence type="predicted"/>
<organism evidence="1 2">
    <name type="scientific">Verticillium dahliae</name>
    <name type="common">Verticillium wilt</name>
    <dbReference type="NCBI Taxonomy" id="27337"/>
    <lineage>
        <taxon>Eukaryota</taxon>
        <taxon>Fungi</taxon>
        <taxon>Dikarya</taxon>
        <taxon>Ascomycota</taxon>
        <taxon>Pezizomycotina</taxon>
        <taxon>Sordariomycetes</taxon>
        <taxon>Hypocreomycetidae</taxon>
        <taxon>Glomerellales</taxon>
        <taxon>Plectosphaerellaceae</taxon>
        <taxon>Verticillium</taxon>
    </lineage>
</organism>
<comment type="caution">
    <text evidence="1">The sequence shown here is derived from an EMBL/GenBank/DDBJ whole genome shotgun (WGS) entry which is preliminary data.</text>
</comment>
<name>A0AA44WCA3_VERDA</name>
<dbReference type="Proteomes" id="UP000236305">
    <property type="component" value="Unassembled WGS sequence"/>
</dbReference>
<reference evidence="1 2" key="1">
    <citation type="submission" date="2017-12" db="EMBL/GenBank/DDBJ databases">
        <title>Comparative genomics yields insights into virulence evolution of Verticillium dahliae.</title>
        <authorList>
            <person name="Fan R."/>
            <person name="Armitage A.D."/>
            <person name="Cascant-Lopez E."/>
            <person name="Sobczyk M."/>
            <person name="Cockerton H.M."/>
            <person name="Harrison R.J."/>
        </authorList>
    </citation>
    <scope>NUCLEOTIDE SEQUENCE [LARGE SCALE GENOMIC DNA]</scope>
    <source>
        <strain evidence="1 2">12008</strain>
    </source>
</reference>
<dbReference type="AlphaFoldDB" id="A0AA44WCA3"/>
<protein>
    <submittedName>
        <fullName evidence="1">Uncharacterized protein</fullName>
    </submittedName>
</protein>
<sequence length="199" mass="22810">MSTTAQKTDVEDEIPEVAARRLKKRELDRKAQRAEGERTKSHIANLEKLVEHLSHKDVNAEVSRLMEQLLQTTQERDKLIGFLASLGTTIRYHTDAFSAQSKGSLISVVGAMQALSELPEDIKSFDQTQAPEGGHISLVWRRVRHTGQLRFVATNGYRLEFRKRPSQSLPHSYAINFFVWPGVRERFVFSQHQYCSNLF</sequence>
<accession>A0AA44WCA3</accession>
<gene>
    <name evidence="1" type="ORF">BJF96_g10327</name>
</gene>